<name>A0A494YWC8_9BACI</name>
<sequence>MEKSRYYINIGTGEISQEKYDNNDDFVVHATETEIGELRRIINHMQSADIGTFFRAHVPIVEYHNDSSNDAYDENLIVAFQMIHDLGDEKTQKHIESMGILGNNSM</sequence>
<accession>A0A494YWC8</accession>
<comment type="caution">
    <text evidence="1">The sequence shown here is derived from an EMBL/GenBank/DDBJ whole genome shotgun (WGS) entry which is preliminary data.</text>
</comment>
<gene>
    <name evidence="1" type="ORF">D8M05_12820</name>
</gene>
<protein>
    <submittedName>
        <fullName evidence="1">Hydrolase</fullName>
    </submittedName>
</protein>
<dbReference type="OrthoDB" id="2706506at2"/>
<dbReference type="EMBL" id="RBZO01000020">
    <property type="protein sequence ID" value="RKQ14511.1"/>
    <property type="molecule type" value="Genomic_DNA"/>
</dbReference>
<reference evidence="1 2" key="1">
    <citation type="journal article" date="2015" name="Antonie Van Leeuwenhoek">
        <title>Oceanobacillus bengalensis sp. nov., a bacterium isolated from seawater of the Bay of Bengal.</title>
        <authorList>
            <person name="Yongchang O."/>
            <person name="Xiang W."/>
            <person name="Wang G."/>
        </authorList>
    </citation>
    <scope>NUCLEOTIDE SEQUENCE [LARGE SCALE GENOMIC DNA]</scope>
    <source>
        <strain evidence="1 2">MCCC 1K00260</strain>
    </source>
</reference>
<dbReference type="RefSeq" id="WP_121132415.1">
    <property type="nucleotide sequence ID" value="NZ_JBHUFK010000038.1"/>
</dbReference>
<evidence type="ECO:0000313" key="2">
    <source>
        <dbReference type="Proteomes" id="UP000281813"/>
    </source>
</evidence>
<dbReference type="GO" id="GO:0016787">
    <property type="term" value="F:hydrolase activity"/>
    <property type="evidence" value="ECO:0007669"/>
    <property type="project" value="UniProtKB-KW"/>
</dbReference>
<organism evidence="1 2">
    <name type="scientific">Oceanobacillus bengalensis</name>
    <dbReference type="NCBI Taxonomy" id="1435466"/>
    <lineage>
        <taxon>Bacteria</taxon>
        <taxon>Bacillati</taxon>
        <taxon>Bacillota</taxon>
        <taxon>Bacilli</taxon>
        <taxon>Bacillales</taxon>
        <taxon>Bacillaceae</taxon>
        <taxon>Oceanobacillus</taxon>
    </lineage>
</organism>
<dbReference type="Proteomes" id="UP000281813">
    <property type="component" value="Unassembled WGS sequence"/>
</dbReference>
<evidence type="ECO:0000313" key="1">
    <source>
        <dbReference type="EMBL" id="RKQ14511.1"/>
    </source>
</evidence>
<dbReference type="AlphaFoldDB" id="A0A494YWC8"/>
<proteinExistence type="predicted"/>
<keyword evidence="2" id="KW-1185">Reference proteome</keyword>
<keyword evidence="1" id="KW-0378">Hydrolase</keyword>